<dbReference type="Pfam" id="PF08622">
    <property type="entry name" value="Svf1"/>
    <property type="match status" value="1"/>
</dbReference>
<evidence type="ECO:0000259" key="1">
    <source>
        <dbReference type="Pfam" id="PF08622"/>
    </source>
</evidence>
<evidence type="ECO:0000313" key="2">
    <source>
        <dbReference type="EMBL" id="MBW0522060.1"/>
    </source>
</evidence>
<dbReference type="PANTHER" id="PTHR47107">
    <property type="entry name" value="SVF1-LIKE PROTEIN YDR222W-RELATED"/>
    <property type="match status" value="1"/>
</dbReference>
<feature type="domain" description="Svf1-like N-terminal" evidence="1">
    <location>
        <begin position="20"/>
        <end position="99"/>
    </location>
</feature>
<dbReference type="GO" id="GO:0006979">
    <property type="term" value="P:response to oxidative stress"/>
    <property type="evidence" value="ECO:0007669"/>
    <property type="project" value="InterPro"/>
</dbReference>
<reference evidence="2" key="1">
    <citation type="submission" date="2021-03" db="EMBL/GenBank/DDBJ databases">
        <title>Draft genome sequence of rust myrtle Austropuccinia psidii MF-1, a brazilian biotype.</title>
        <authorList>
            <person name="Quecine M.C."/>
            <person name="Pachon D.M.R."/>
            <person name="Bonatelli M.L."/>
            <person name="Correr F.H."/>
            <person name="Franceschini L.M."/>
            <person name="Leite T.F."/>
            <person name="Margarido G.R.A."/>
            <person name="Almeida C.A."/>
            <person name="Ferrarezi J.A."/>
            <person name="Labate C.A."/>
        </authorList>
    </citation>
    <scope>NUCLEOTIDE SEQUENCE</scope>
    <source>
        <strain evidence="2">MF-1</strain>
    </source>
</reference>
<dbReference type="InterPro" id="IPR013931">
    <property type="entry name" value="Svf1-like_N"/>
</dbReference>
<proteinExistence type="predicted"/>
<protein>
    <recommendedName>
        <fullName evidence="1">Svf1-like N-terminal domain-containing protein</fullName>
    </recommendedName>
</protein>
<organism evidence="2 3">
    <name type="scientific">Austropuccinia psidii MF-1</name>
    <dbReference type="NCBI Taxonomy" id="1389203"/>
    <lineage>
        <taxon>Eukaryota</taxon>
        <taxon>Fungi</taxon>
        <taxon>Dikarya</taxon>
        <taxon>Basidiomycota</taxon>
        <taxon>Pucciniomycotina</taxon>
        <taxon>Pucciniomycetes</taxon>
        <taxon>Pucciniales</taxon>
        <taxon>Sphaerophragmiaceae</taxon>
        <taxon>Austropuccinia</taxon>
    </lineage>
</organism>
<keyword evidence="3" id="KW-1185">Reference proteome</keyword>
<name>A0A9Q3EFT7_9BASI</name>
<evidence type="ECO:0000313" key="3">
    <source>
        <dbReference type="Proteomes" id="UP000765509"/>
    </source>
</evidence>
<dbReference type="PANTHER" id="PTHR47107:SF1">
    <property type="entry name" value="CERAMIDE-BINDING PROTEIN SVF1-RELATED"/>
    <property type="match status" value="1"/>
</dbReference>
<dbReference type="AlphaFoldDB" id="A0A9Q3EFT7"/>
<dbReference type="Proteomes" id="UP000765509">
    <property type="component" value="Unassembled WGS sequence"/>
</dbReference>
<sequence>MDLTIFLDTAWLAQSTGFVTETQTFYITIPRGKLAMFQVINLAIRLWYPQIQFTFRFYDSIFKKHVWKSTNFTNFETPPIFSNSSDLPNKNDDSIHFQFNLTRTDGTHGLKSVHDARGGFTYFGQA</sequence>
<dbReference type="EMBL" id="AVOT02029291">
    <property type="protein sequence ID" value="MBW0522060.1"/>
    <property type="molecule type" value="Genomic_DNA"/>
</dbReference>
<dbReference type="GO" id="GO:0005737">
    <property type="term" value="C:cytoplasm"/>
    <property type="evidence" value="ECO:0007669"/>
    <property type="project" value="TreeGrafter"/>
</dbReference>
<dbReference type="OrthoDB" id="2590239at2759"/>
<comment type="caution">
    <text evidence="2">The sequence shown here is derived from an EMBL/GenBank/DDBJ whole genome shotgun (WGS) entry which is preliminary data.</text>
</comment>
<dbReference type="InterPro" id="IPR051385">
    <property type="entry name" value="Ceramide-binding_SVF1"/>
</dbReference>
<gene>
    <name evidence="2" type="ORF">O181_061775</name>
</gene>
<accession>A0A9Q3EFT7</accession>